<protein>
    <submittedName>
        <fullName evidence="7">Uncharacterized protein</fullName>
    </submittedName>
</protein>
<name>A2EFA6_TRIV3</name>
<sequence length="131" mass="13982">MIQAAPYIVIGIFGTIALVLYIAGCAITKQWWPLFGIIPATLSCIFGISLSTKMGDDYVEDTEGCNIFTADSVLFYLLCSIVSCIALIAVFWHCGTIDGICFGFMMGGDAATAIGLIAFIILWGKAEGDGY</sequence>
<dbReference type="AlphaFoldDB" id="A2EFA6"/>
<dbReference type="PANTHER" id="PTHR12050">
    <property type="entry name" value="LEPTIN RECEPTOR-RELATED"/>
    <property type="match status" value="1"/>
</dbReference>
<evidence type="ECO:0000256" key="5">
    <source>
        <dbReference type="ARBA" id="ARBA00023136"/>
    </source>
</evidence>
<reference evidence="7" key="1">
    <citation type="submission" date="2006-10" db="EMBL/GenBank/DDBJ databases">
        <authorList>
            <person name="Amadeo P."/>
            <person name="Zhao Q."/>
            <person name="Wortman J."/>
            <person name="Fraser-Liggett C."/>
            <person name="Carlton J."/>
        </authorList>
    </citation>
    <scope>NUCLEOTIDE SEQUENCE</scope>
    <source>
        <strain evidence="7">G3</strain>
    </source>
</reference>
<dbReference type="GO" id="GO:0005768">
    <property type="term" value="C:endosome"/>
    <property type="evidence" value="ECO:0000318"/>
    <property type="project" value="GO_Central"/>
</dbReference>
<dbReference type="PANTHER" id="PTHR12050:SF0">
    <property type="entry name" value="RH04491P"/>
    <property type="match status" value="1"/>
</dbReference>
<dbReference type="VEuPathDB" id="TrichDB:TVAGG3_1030660"/>
<accession>A2EFA6</accession>
<dbReference type="EMBL" id="DS113373">
    <property type="protein sequence ID" value="EAY08716.1"/>
    <property type="molecule type" value="Genomic_DNA"/>
</dbReference>
<evidence type="ECO:0000313" key="8">
    <source>
        <dbReference type="Proteomes" id="UP000001542"/>
    </source>
</evidence>
<dbReference type="RefSeq" id="XP_001320939.1">
    <property type="nucleotide sequence ID" value="XM_001320904.1"/>
</dbReference>
<comment type="similarity">
    <text evidence="2">Belongs to the OB-RGRP/VPS55 family.</text>
</comment>
<dbReference type="FunCoup" id="A2EFA6">
    <property type="interactions" value="379"/>
</dbReference>
<proteinExistence type="inferred from homology"/>
<evidence type="ECO:0000256" key="1">
    <source>
        <dbReference type="ARBA" id="ARBA00004141"/>
    </source>
</evidence>
<comment type="subcellular location">
    <subcellularLocation>
        <location evidence="1">Membrane</location>
        <topology evidence="1">Multi-pass membrane protein</topology>
    </subcellularLocation>
</comment>
<dbReference type="VEuPathDB" id="TrichDB:TVAG_079760"/>
<reference evidence="7" key="2">
    <citation type="journal article" date="2007" name="Science">
        <title>Draft genome sequence of the sexually transmitted pathogen Trichomonas vaginalis.</title>
        <authorList>
            <person name="Carlton J.M."/>
            <person name="Hirt R.P."/>
            <person name="Silva J.C."/>
            <person name="Delcher A.L."/>
            <person name="Schatz M."/>
            <person name="Zhao Q."/>
            <person name="Wortman J.R."/>
            <person name="Bidwell S.L."/>
            <person name="Alsmark U.C.M."/>
            <person name="Besteiro S."/>
            <person name="Sicheritz-Ponten T."/>
            <person name="Noel C.J."/>
            <person name="Dacks J.B."/>
            <person name="Foster P.G."/>
            <person name="Simillion C."/>
            <person name="Van de Peer Y."/>
            <person name="Miranda-Saavedra D."/>
            <person name="Barton G.J."/>
            <person name="Westrop G.D."/>
            <person name="Mueller S."/>
            <person name="Dessi D."/>
            <person name="Fiori P.L."/>
            <person name="Ren Q."/>
            <person name="Paulsen I."/>
            <person name="Zhang H."/>
            <person name="Bastida-Corcuera F.D."/>
            <person name="Simoes-Barbosa A."/>
            <person name="Brown M.T."/>
            <person name="Hayes R.D."/>
            <person name="Mukherjee M."/>
            <person name="Okumura C.Y."/>
            <person name="Schneider R."/>
            <person name="Smith A.J."/>
            <person name="Vanacova S."/>
            <person name="Villalvazo M."/>
            <person name="Haas B.J."/>
            <person name="Pertea M."/>
            <person name="Feldblyum T.V."/>
            <person name="Utterback T.R."/>
            <person name="Shu C.L."/>
            <person name="Osoegawa K."/>
            <person name="de Jong P.J."/>
            <person name="Hrdy I."/>
            <person name="Horvathova L."/>
            <person name="Zubacova Z."/>
            <person name="Dolezal P."/>
            <person name="Malik S.B."/>
            <person name="Logsdon J.M. Jr."/>
            <person name="Henze K."/>
            <person name="Gupta A."/>
            <person name="Wang C.C."/>
            <person name="Dunne R.L."/>
            <person name="Upcroft J.A."/>
            <person name="Upcroft P."/>
            <person name="White O."/>
            <person name="Salzberg S.L."/>
            <person name="Tang P."/>
            <person name="Chiu C.-H."/>
            <person name="Lee Y.-S."/>
            <person name="Embley T.M."/>
            <person name="Coombs G.H."/>
            <person name="Mottram J.C."/>
            <person name="Tachezy J."/>
            <person name="Fraser-Liggett C.M."/>
            <person name="Johnson P.J."/>
        </authorList>
    </citation>
    <scope>NUCLEOTIDE SEQUENCE [LARGE SCALE GENOMIC DNA]</scope>
    <source>
        <strain evidence="7">G3</strain>
    </source>
</reference>
<dbReference type="Proteomes" id="UP000001542">
    <property type="component" value="Unassembled WGS sequence"/>
</dbReference>
<gene>
    <name evidence="7" type="ORF">TVAG_079760</name>
</gene>
<dbReference type="Pfam" id="PF04133">
    <property type="entry name" value="Vps55"/>
    <property type="match status" value="1"/>
</dbReference>
<dbReference type="InParanoid" id="A2EFA6"/>
<keyword evidence="3 6" id="KW-0812">Transmembrane</keyword>
<evidence type="ECO:0000256" key="3">
    <source>
        <dbReference type="ARBA" id="ARBA00022692"/>
    </source>
</evidence>
<feature type="transmembrane region" description="Helical" evidence="6">
    <location>
        <begin position="31"/>
        <end position="52"/>
    </location>
</feature>
<feature type="transmembrane region" description="Helical" evidence="6">
    <location>
        <begin position="99"/>
        <end position="123"/>
    </location>
</feature>
<organism evidence="7 8">
    <name type="scientific">Trichomonas vaginalis (strain ATCC PRA-98 / G3)</name>
    <dbReference type="NCBI Taxonomy" id="412133"/>
    <lineage>
        <taxon>Eukaryota</taxon>
        <taxon>Metamonada</taxon>
        <taxon>Parabasalia</taxon>
        <taxon>Trichomonadida</taxon>
        <taxon>Trichomonadidae</taxon>
        <taxon>Trichomonas</taxon>
    </lineage>
</organism>
<evidence type="ECO:0000256" key="6">
    <source>
        <dbReference type="SAM" id="Phobius"/>
    </source>
</evidence>
<dbReference type="OrthoDB" id="14246at2759"/>
<evidence type="ECO:0000256" key="2">
    <source>
        <dbReference type="ARBA" id="ARBA00005645"/>
    </source>
</evidence>
<dbReference type="KEGG" id="tva:4766621"/>
<keyword evidence="5 6" id="KW-0472">Membrane</keyword>
<evidence type="ECO:0000256" key="4">
    <source>
        <dbReference type="ARBA" id="ARBA00022989"/>
    </source>
</evidence>
<dbReference type="GO" id="GO:0032511">
    <property type="term" value="P:late endosome to vacuole transport via multivesicular body sorting pathway"/>
    <property type="evidence" value="ECO:0000318"/>
    <property type="project" value="GO_Central"/>
</dbReference>
<feature type="transmembrane region" description="Helical" evidence="6">
    <location>
        <begin position="6"/>
        <end position="24"/>
    </location>
</feature>
<dbReference type="InterPro" id="IPR007262">
    <property type="entry name" value="Vps55/LEPROT"/>
</dbReference>
<evidence type="ECO:0000313" key="7">
    <source>
        <dbReference type="EMBL" id="EAY08716.1"/>
    </source>
</evidence>
<feature type="transmembrane region" description="Helical" evidence="6">
    <location>
        <begin position="72"/>
        <end position="92"/>
    </location>
</feature>
<keyword evidence="8" id="KW-1185">Reference proteome</keyword>
<dbReference type="GO" id="GO:0016020">
    <property type="term" value="C:membrane"/>
    <property type="evidence" value="ECO:0007669"/>
    <property type="project" value="UniProtKB-SubCell"/>
</dbReference>
<keyword evidence="4 6" id="KW-1133">Transmembrane helix</keyword>